<dbReference type="Proteomes" id="UP000008783">
    <property type="component" value="Unassembled WGS sequence"/>
</dbReference>
<gene>
    <name evidence="2" type="ORF">PGTG_18471</name>
</gene>
<dbReference type="RefSeq" id="XP_003336675.1">
    <property type="nucleotide sequence ID" value="XM_003336627.1"/>
</dbReference>
<keyword evidence="3" id="KW-1185">Reference proteome</keyword>
<feature type="region of interest" description="Disordered" evidence="1">
    <location>
        <begin position="1"/>
        <end position="37"/>
    </location>
</feature>
<evidence type="ECO:0000256" key="1">
    <source>
        <dbReference type="SAM" id="MobiDB-lite"/>
    </source>
</evidence>
<dbReference type="EMBL" id="DS178361">
    <property type="protein sequence ID" value="EFP92256.1"/>
    <property type="molecule type" value="Genomic_DNA"/>
</dbReference>
<dbReference type="VEuPathDB" id="FungiDB:PGTG_18471"/>
<dbReference type="AlphaFoldDB" id="E3L6T1"/>
<accession>E3L6T1</accession>
<reference key="1">
    <citation type="submission" date="2007-01" db="EMBL/GenBank/DDBJ databases">
        <title>The Genome Sequence of Puccinia graminis f. sp. tritici Strain CRL 75-36-700-3.</title>
        <authorList>
            <consortium name="The Broad Institute Genome Sequencing Platform"/>
            <person name="Birren B."/>
            <person name="Lander E."/>
            <person name="Galagan J."/>
            <person name="Nusbaum C."/>
            <person name="Devon K."/>
            <person name="Cuomo C."/>
            <person name="Jaffe D."/>
            <person name="Butler J."/>
            <person name="Alvarez P."/>
            <person name="Gnerre S."/>
            <person name="Grabherr M."/>
            <person name="Mauceli E."/>
            <person name="Brockman W."/>
            <person name="Young S."/>
            <person name="LaButti K."/>
            <person name="Sykes S."/>
            <person name="DeCaprio D."/>
            <person name="Crawford M."/>
            <person name="Koehrsen M."/>
            <person name="Engels R."/>
            <person name="Montgomery P."/>
            <person name="Pearson M."/>
            <person name="Howarth C."/>
            <person name="Larson L."/>
            <person name="White J."/>
            <person name="Zeng Q."/>
            <person name="Kodira C."/>
            <person name="Yandava C."/>
            <person name="Alvarado L."/>
            <person name="O'Leary S."/>
            <person name="Szabo L."/>
            <person name="Dean R."/>
            <person name="Schein J."/>
        </authorList>
    </citation>
    <scope>NUCLEOTIDE SEQUENCE</scope>
    <source>
        <strain>CRL 75-36-700-3</strain>
    </source>
</reference>
<organism evidence="2 3">
    <name type="scientific">Puccinia graminis f. sp. tritici (strain CRL 75-36-700-3 / race SCCL)</name>
    <name type="common">Black stem rust fungus</name>
    <dbReference type="NCBI Taxonomy" id="418459"/>
    <lineage>
        <taxon>Eukaryota</taxon>
        <taxon>Fungi</taxon>
        <taxon>Dikarya</taxon>
        <taxon>Basidiomycota</taxon>
        <taxon>Pucciniomycotina</taxon>
        <taxon>Pucciniomycetes</taxon>
        <taxon>Pucciniales</taxon>
        <taxon>Pucciniaceae</taxon>
        <taxon>Puccinia</taxon>
    </lineage>
</organism>
<reference evidence="3" key="2">
    <citation type="journal article" date="2011" name="Proc. Natl. Acad. Sci. U.S.A.">
        <title>Obligate biotrophy features unraveled by the genomic analysis of rust fungi.</title>
        <authorList>
            <person name="Duplessis S."/>
            <person name="Cuomo C.A."/>
            <person name="Lin Y.-C."/>
            <person name="Aerts A."/>
            <person name="Tisserant E."/>
            <person name="Veneault-Fourrey C."/>
            <person name="Joly D.L."/>
            <person name="Hacquard S."/>
            <person name="Amselem J."/>
            <person name="Cantarel B.L."/>
            <person name="Chiu R."/>
            <person name="Coutinho P.M."/>
            <person name="Feau N."/>
            <person name="Field M."/>
            <person name="Frey P."/>
            <person name="Gelhaye E."/>
            <person name="Goldberg J."/>
            <person name="Grabherr M.G."/>
            <person name="Kodira C.D."/>
            <person name="Kohler A."/>
            <person name="Kuees U."/>
            <person name="Lindquist E.A."/>
            <person name="Lucas S.M."/>
            <person name="Mago R."/>
            <person name="Mauceli E."/>
            <person name="Morin E."/>
            <person name="Murat C."/>
            <person name="Pangilinan J.L."/>
            <person name="Park R."/>
            <person name="Pearson M."/>
            <person name="Quesneville H."/>
            <person name="Rouhier N."/>
            <person name="Sakthikumar S."/>
            <person name="Salamov A.A."/>
            <person name="Schmutz J."/>
            <person name="Selles B."/>
            <person name="Shapiro H."/>
            <person name="Tanguay P."/>
            <person name="Tuskan G.A."/>
            <person name="Henrissat B."/>
            <person name="Van de Peer Y."/>
            <person name="Rouze P."/>
            <person name="Ellis J.G."/>
            <person name="Dodds P.N."/>
            <person name="Schein J.E."/>
            <person name="Zhong S."/>
            <person name="Hamelin R.C."/>
            <person name="Grigoriev I.V."/>
            <person name="Szabo L.J."/>
            <person name="Martin F."/>
        </authorList>
    </citation>
    <scope>NUCLEOTIDE SEQUENCE [LARGE SCALE GENOMIC DNA]</scope>
    <source>
        <strain evidence="3">CRL 75-36-700-3 / race SCCL</strain>
    </source>
</reference>
<dbReference type="GeneID" id="10537750"/>
<dbReference type="KEGG" id="pgr:PGTG_18471"/>
<evidence type="ECO:0000313" key="3">
    <source>
        <dbReference type="Proteomes" id="UP000008783"/>
    </source>
</evidence>
<sequence>MAGRVSTRMGRASKGSACNREGLGRTDEMGENEGAVDETDNRSMYCYVRQFVDADLPEADRREKKAKRLAWLLGGTWRNWKGEQLRVAHVDLSRSKLILCTSEFMRQSRKIDRTLSYDGKKMKLPNAGPSDGR</sequence>
<proteinExistence type="predicted"/>
<name>E3L6T1_PUCGT</name>
<dbReference type="InParanoid" id="E3L6T1"/>
<dbReference type="HOGENOM" id="CLU_1907701_0_0_1"/>
<protein>
    <submittedName>
        <fullName evidence="2">Uncharacterized protein</fullName>
    </submittedName>
</protein>
<evidence type="ECO:0000313" key="2">
    <source>
        <dbReference type="EMBL" id="EFP92256.1"/>
    </source>
</evidence>